<dbReference type="Pfam" id="PF13369">
    <property type="entry name" value="Transglut_core2"/>
    <property type="match status" value="1"/>
</dbReference>
<dbReference type="InterPro" id="IPR032698">
    <property type="entry name" value="SirB1_N"/>
</dbReference>
<dbReference type="RefSeq" id="WP_147849320.1">
    <property type="nucleotide sequence ID" value="NZ_VDUZ01000028.1"/>
</dbReference>
<dbReference type="AlphaFoldDB" id="A0A5C8PGW1"/>
<name>A0A5C8PGW1_9HYPH</name>
<feature type="domain" description="Protein SirB1 N-terminal" evidence="2">
    <location>
        <begin position="49"/>
        <end position="196"/>
    </location>
</feature>
<evidence type="ECO:0000313" key="3">
    <source>
        <dbReference type="EMBL" id="TXL73064.1"/>
    </source>
</evidence>
<dbReference type="EMBL" id="VDUZ01000028">
    <property type="protein sequence ID" value="TXL73064.1"/>
    <property type="molecule type" value="Genomic_DNA"/>
</dbReference>
<organism evidence="3 4">
    <name type="scientific">Vineibacter terrae</name>
    <dbReference type="NCBI Taxonomy" id="2586908"/>
    <lineage>
        <taxon>Bacteria</taxon>
        <taxon>Pseudomonadati</taxon>
        <taxon>Pseudomonadota</taxon>
        <taxon>Alphaproteobacteria</taxon>
        <taxon>Hyphomicrobiales</taxon>
        <taxon>Vineibacter</taxon>
    </lineage>
</organism>
<evidence type="ECO:0000313" key="4">
    <source>
        <dbReference type="Proteomes" id="UP000321638"/>
    </source>
</evidence>
<keyword evidence="4" id="KW-1185">Reference proteome</keyword>
<comment type="caution">
    <text evidence="3">The sequence shown here is derived from an EMBL/GenBank/DDBJ whole genome shotgun (WGS) entry which is preliminary data.</text>
</comment>
<dbReference type="PANTHER" id="PTHR31350">
    <property type="entry name" value="SI:DKEY-261L7.2"/>
    <property type="match status" value="1"/>
</dbReference>
<accession>A0A5C8PGW1</accession>
<reference evidence="3 4" key="1">
    <citation type="submission" date="2019-06" db="EMBL/GenBank/DDBJ databases">
        <title>New taxonomy in bacterial strain CC-CFT640, isolated from vineyard.</title>
        <authorList>
            <person name="Lin S.-Y."/>
            <person name="Tsai C.-F."/>
            <person name="Young C.-C."/>
        </authorList>
    </citation>
    <scope>NUCLEOTIDE SEQUENCE [LARGE SCALE GENOMIC DNA]</scope>
    <source>
        <strain evidence="3 4">CC-CFT640</strain>
    </source>
</reference>
<evidence type="ECO:0000259" key="2">
    <source>
        <dbReference type="Pfam" id="PF13369"/>
    </source>
</evidence>
<dbReference type="Pfam" id="PF13371">
    <property type="entry name" value="TPR_9"/>
    <property type="match status" value="1"/>
</dbReference>
<comment type="similarity">
    <text evidence="1">Belongs to the UPF0162 family.</text>
</comment>
<dbReference type="OrthoDB" id="232498at2"/>
<evidence type="ECO:0000256" key="1">
    <source>
        <dbReference type="ARBA" id="ARBA00007100"/>
    </source>
</evidence>
<protein>
    <submittedName>
        <fullName evidence="3">Tetratricopeptide repeat protein</fullName>
    </submittedName>
</protein>
<proteinExistence type="inferred from homology"/>
<dbReference type="PANTHER" id="PTHR31350:SF21">
    <property type="entry name" value="F-BOX ONLY PROTEIN 21"/>
    <property type="match status" value="1"/>
</dbReference>
<gene>
    <name evidence="3" type="ORF">FHP25_22990</name>
</gene>
<dbReference type="Proteomes" id="UP000321638">
    <property type="component" value="Unassembled WGS sequence"/>
</dbReference>
<sequence>MTDQAKADRPALLRRLTALCAAGDVAVDIVEAGLVLSALRRPGLEDAPYRAHVATLCAEVGDQVRRRRRPVEALREVLVHGYGYRGDRETYDDLQNADLAAVIDRRRGLPVALSLVWLQAARAQGWYCVGVSFPGHFLVLLDAEGTRTVLDPFNAGATLQPPDLRALLKAMHGAQAELQPQHVATVPDRDVLLRLENNIKIRQLNSGDTTGATATLERMTAVAPERSELWFEAGSLNAQVDAVGAACRAFDRFLAVDAETPESHDPEVTAARAKARRDATALLRELRRRLN</sequence>